<proteinExistence type="predicted"/>
<sequence length="31" mass="3361">MSDMPQIPSRAAKVNGFVQKKLEATAISTKL</sequence>
<evidence type="ECO:0000313" key="2">
    <source>
        <dbReference type="Proteomes" id="UP000183974"/>
    </source>
</evidence>
<dbReference type="STRING" id="337701.SAMN05444398_1173"/>
<reference evidence="1 2" key="1">
    <citation type="submission" date="2016-11" db="EMBL/GenBank/DDBJ databases">
        <authorList>
            <person name="Jaros S."/>
            <person name="Januszkiewicz K."/>
            <person name="Wedrychowicz H."/>
        </authorList>
    </citation>
    <scope>NUCLEOTIDE SEQUENCE [LARGE SCALE GENOMIC DNA]</scope>
    <source>
        <strain evidence="1 2">DSM 29589</strain>
    </source>
</reference>
<dbReference type="AlphaFoldDB" id="A0A1M7IV95"/>
<evidence type="ECO:0000313" key="1">
    <source>
        <dbReference type="EMBL" id="SHM44671.1"/>
    </source>
</evidence>
<gene>
    <name evidence="1" type="ORF">SAMN05444398_1173</name>
</gene>
<organism evidence="1 2">
    <name type="scientific">Roseovarius pacificus</name>
    <dbReference type="NCBI Taxonomy" id="337701"/>
    <lineage>
        <taxon>Bacteria</taxon>
        <taxon>Pseudomonadati</taxon>
        <taxon>Pseudomonadota</taxon>
        <taxon>Alphaproteobacteria</taxon>
        <taxon>Rhodobacterales</taxon>
        <taxon>Roseobacteraceae</taxon>
        <taxon>Roseovarius</taxon>
    </lineage>
</organism>
<keyword evidence="2" id="KW-1185">Reference proteome</keyword>
<accession>A0A1M7IV95</accession>
<dbReference type="EMBL" id="FRBR01000017">
    <property type="protein sequence ID" value="SHM44671.1"/>
    <property type="molecule type" value="Genomic_DNA"/>
</dbReference>
<dbReference type="Proteomes" id="UP000183974">
    <property type="component" value="Unassembled WGS sequence"/>
</dbReference>
<name>A0A1M7IV95_9RHOB</name>
<protein>
    <submittedName>
        <fullName evidence="1">Uncharacterized protein</fullName>
    </submittedName>
</protein>